<gene>
    <name evidence="1" type="ORF">CTRU02_206729</name>
</gene>
<sequence>MAAAWDSDSEASIEKETQYPPPAVVAKRQSTGSYSDGAQKDARISGFSWFRLSVDGPPPGPVHELSLYMGAAFSSIPDDSDSVRSPYFAASTNGASVATWKDSGDRAASNRVVDWDRPHDAENPRNWAMKFRWIQIVLVSILTLQAAVASSMPAPAVSEILAEFKAPEGVLSSFVISIFNLGFVFGPVLAAPMSELYGRYPAYSLSNILFFACNIGCAFSPNLGVLLLFRFLSGCAGAAPLSIGGGTIADVAPTALRGRAVSIYSIAPLLGPVIGPAVGGFIAEYGGWRWIFWTLCIMAGVLGIIMLIVLRETSGKALLEKRTKKIRKRTGDSRYRSALDDGVSPGEAFSRAINRPLRLLFLHPVVLVLSLYFAVIYGYLYLFFTTLATVFRGKYGFSTGSSGLTFIGVGLGTVSGTILVSFWSDRLATTLAEKAGARKPEFRLPLMAYSTPLIPGGLLLYGWTAEKSVFWFIPMIGTAIVGVGIMFVFTPLASYLVDAFTTHAASALAASTILRSIFGAFLPLAGLPLFDGLGLGWGNTILAAVALLMAPIPWVVMRKGEAIRGRYGHCVY</sequence>
<dbReference type="EMBL" id="VUJX02000003">
    <property type="protein sequence ID" value="KAL0940119.1"/>
    <property type="molecule type" value="Genomic_DNA"/>
</dbReference>
<evidence type="ECO:0000313" key="1">
    <source>
        <dbReference type="EMBL" id="KAL0940119.1"/>
    </source>
</evidence>
<proteinExistence type="predicted"/>
<dbReference type="Proteomes" id="UP000805649">
    <property type="component" value="Unassembled WGS sequence"/>
</dbReference>
<evidence type="ECO:0000313" key="2">
    <source>
        <dbReference type="Proteomes" id="UP000805649"/>
    </source>
</evidence>
<organism evidence="1 2">
    <name type="scientific">Colletotrichum truncatum</name>
    <name type="common">Anthracnose fungus</name>
    <name type="synonym">Colletotrichum capsici</name>
    <dbReference type="NCBI Taxonomy" id="5467"/>
    <lineage>
        <taxon>Eukaryota</taxon>
        <taxon>Fungi</taxon>
        <taxon>Dikarya</taxon>
        <taxon>Ascomycota</taxon>
        <taxon>Pezizomycotina</taxon>
        <taxon>Sordariomycetes</taxon>
        <taxon>Hypocreomycetidae</taxon>
        <taxon>Glomerellales</taxon>
        <taxon>Glomerellaceae</taxon>
        <taxon>Colletotrichum</taxon>
        <taxon>Colletotrichum truncatum species complex</taxon>
    </lineage>
</organism>
<name>A0ACC3Z7R1_COLTU</name>
<keyword evidence="2" id="KW-1185">Reference proteome</keyword>
<reference evidence="1 2" key="1">
    <citation type="journal article" date="2020" name="Phytopathology">
        <title>Genome Sequence Resources of Colletotrichum truncatum, C. plurivorum, C. musicola, and C. sojae: Four Species Pathogenic to Soybean (Glycine max).</title>
        <authorList>
            <person name="Rogerio F."/>
            <person name="Boufleur T.R."/>
            <person name="Ciampi-Guillardi M."/>
            <person name="Sukno S.A."/>
            <person name="Thon M.R."/>
            <person name="Massola Junior N.S."/>
            <person name="Baroncelli R."/>
        </authorList>
    </citation>
    <scope>NUCLEOTIDE SEQUENCE [LARGE SCALE GENOMIC DNA]</scope>
    <source>
        <strain evidence="1 2">CMES1059</strain>
    </source>
</reference>
<comment type="caution">
    <text evidence="1">The sequence shown here is derived from an EMBL/GenBank/DDBJ whole genome shotgun (WGS) entry which is preliminary data.</text>
</comment>
<protein>
    <submittedName>
        <fullName evidence="1">MFS multidrug transporter</fullName>
    </submittedName>
</protein>
<accession>A0ACC3Z7R1</accession>